<evidence type="ECO:0000256" key="4">
    <source>
        <dbReference type="ARBA" id="ARBA00022989"/>
    </source>
</evidence>
<evidence type="ECO:0000256" key="2">
    <source>
        <dbReference type="ARBA" id="ARBA00022448"/>
    </source>
</evidence>
<dbReference type="InterPro" id="IPR020846">
    <property type="entry name" value="MFS_dom"/>
</dbReference>
<name>A0A9W8U3S6_9AGAR</name>
<dbReference type="CDD" id="cd17330">
    <property type="entry name" value="MFS_SLC46_TetA_like"/>
    <property type="match status" value="1"/>
</dbReference>
<keyword evidence="3 7" id="KW-0812">Transmembrane</keyword>
<keyword evidence="2" id="KW-0813">Transport</keyword>
<sequence length="525" mass="57399">MDEQDPHPRLPSSLHAEHGFDDSEQTPLLKGNALPKPTRRPLPWRQLFILFWIQLAEPLTSQVIYPFINKMVRDMPITGGDEAKMGYYAGVIESLFSVTQALTVLYWSRLSDRVGRKPIILIGLLGSTLSTACFGVSTTFWGLVFSRCISGALNGNAGVIKSMMGEITDETTIAQAMALMPVIWNTGATVGPVIGGWLSNPHEQFPSLFRGPFWVTYPYALPCFVVAIYCAGTLMVTFVYLEEVAGHSKKFHKCCHKSMKLHNPASETLEVGDTSSSIPPFQPSQLPLSQVLTPQVRISIITYTLLAFLDIALRAVQPLFLTASPSFGGLGFTVPLVGTCLAAFFFASGVYQALAFAPLYAWMGPKRIYMLSMIMFVPIWILFPIMSASLGEGKAVNGATWVELALQIILYIIMDMGFSAAFIYIRASAPNAYSLGVTNGLAQTGVSIARAIGPASATSLFALSVQISRDTQIQFGPVLQWLGENLVYVIFILISFGAVMTVKRLPEKLEIPVREGAVEIDESEL</sequence>
<protein>
    <submittedName>
        <fullName evidence="9">Major facilitator superfamily domain-containing protein</fullName>
    </submittedName>
</protein>
<evidence type="ECO:0000256" key="7">
    <source>
        <dbReference type="SAM" id="Phobius"/>
    </source>
</evidence>
<dbReference type="Gene3D" id="1.20.1250.20">
    <property type="entry name" value="MFS general substrate transporter like domains"/>
    <property type="match status" value="1"/>
</dbReference>
<dbReference type="PROSITE" id="PS50850">
    <property type="entry name" value="MFS"/>
    <property type="match status" value="1"/>
</dbReference>
<feature type="transmembrane region" description="Helical" evidence="7">
    <location>
        <begin position="336"/>
        <end position="361"/>
    </location>
</feature>
<feature type="transmembrane region" description="Helical" evidence="7">
    <location>
        <begin position="119"/>
        <end position="144"/>
    </location>
</feature>
<dbReference type="PANTHER" id="PTHR23504:SF15">
    <property type="entry name" value="MAJOR FACILITATOR SUPERFAMILY (MFS) PROFILE DOMAIN-CONTAINING PROTEIN"/>
    <property type="match status" value="1"/>
</dbReference>
<feature type="transmembrane region" description="Helical" evidence="7">
    <location>
        <begin position="219"/>
        <end position="241"/>
    </location>
</feature>
<dbReference type="GO" id="GO:0016020">
    <property type="term" value="C:membrane"/>
    <property type="evidence" value="ECO:0007669"/>
    <property type="project" value="UniProtKB-SubCell"/>
</dbReference>
<feature type="transmembrane region" description="Helical" evidence="7">
    <location>
        <begin position="298"/>
        <end position="316"/>
    </location>
</feature>
<keyword evidence="10" id="KW-1185">Reference proteome</keyword>
<comment type="caution">
    <text evidence="9">The sequence shown here is derived from an EMBL/GenBank/DDBJ whole genome shotgun (WGS) entry which is preliminary data.</text>
</comment>
<dbReference type="InterPro" id="IPR011701">
    <property type="entry name" value="MFS"/>
</dbReference>
<evidence type="ECO:0000256" key="1">
    <source>
        <dbReference type="ARBA" id="ARBA00004141"/>
    </source>
</evidence>
<dbReference type="AlphaFoldDB" id="A0A9W8U3S6"/>
<dbReference type="PRINTS" id="PR01035">
    <property type="entry name" value="TCRTETA"/>
</dbReference>
<dbReference type="SUPFAM" id="SSF103473">
    <property type="entry name" value="MFS general substrate transporter"/>
    <property type="match status" value="1"/>
</dbReference>
<dbReference type="InterPro" id="IPR036259">
    <property type="entry name" value="MFS_trans_sf"/>
</dbReference>
<dbReference type="InterPro" id="IPR001958">
    <property type="entry name" value="Tet-R_TetA/multi-R_MdtG-like"/>
</dbReference>
<feature type="transmembrane region" description="Helical" evidence="7">
    <location>
        <begin position="485"/>
        <end position="502"/>
    </location>
</feature>
<evidence type="ECO:0000256" key="5">
    <source>
        <dbReference type="ARBA" id="ARBA00023136"/>
    </source>
</evidence>
<reference evidence="9 10" key="1">
    <citation type="journal article" date="2023" name="Proc. Natl. Acad. Sci. U.S.A.">
        <title>A global phylogenomic analysis of the shiitake genus Lentinula.</title>
        <authorList>
            <person name="Sierra-Patev S."/>
            <person name="Min B."/>
            <person name="Naranjo-Ortiz M."/>
            <person name="Looney B."/>
            <person name="Konkel Z."/>
            <person name="Slot J.C."/>
            <person name="Sakamoto Y."/>
            <person name="Steenwyk J.L."/>
            <person name="Rokas A."/>
            <person name="Carro J."/>
            <person name="Camarero S."/>
            <person name="Ferreira P."/>
            <person name="Molpeceres G."/>
            <person name="Ruiz-Duenas F.J."/>
            <person name="Serrano A."/>
            <person name="Henrissat B."/>
            <person name="Drula E."/>
            <person name="Hughes K.W."/>
            <person name="Mata J.L."/>
            <person name="Ishikawa N.K."/>
            <person name="Vargas-Isla R."/>
            <person name="Ushijima S."/>
            <person name="Smith C.A."/>
            <person name="Donoghue J."/>
            <person name="Ahrendt S."/>
            <person name="Andreopoulos W."/>
            <person name="He G."/>
            <person name="LaButti K."/>
            <person name="Lipzen A."/>
            <person name="Ng V."/>
            <person name="Riley R."/>
            <person name="Sandor L."/>
            <person name="Barry K."/>
            <person name="Martinez A.T."/>
            <person name="Xiao Y."/>
            <person name="Gibbons J.G."/>
            <person name="Terashima K."/>
            <person name="Grigoriev I.V."/>
            <person name="Hibbett D."/>
        </authorList>
    </citation>
    <scope>NUCLEOTIDE SEQUENCE [LARGE SCALE GENOMIC DNA]</scope>
    <source>
        <strain evidence="9 10">TFB7810</strain>
    </source>
</reference>
<feature type="transmembrane region" description="Helical" evidence="7">
    <location>
        <begin position="47"/>
        <end position="65"/>
    </location>
</feature>
<evidence type="ECO:0000313" key="9">
    <source>
        <dbReference type="EMBL" id="KAJ3751180.1"/>
    </source>
</evidence>
<accession>A0A9W8U3S6</accession>
<keyword evidence="4 7" id="KW-1133">Transmembrane helix</keyword>
<evidence type="ECO:0000313" key="10">
    <source>
        <dbReference type="Proteomes" id="UP001142393"/>
    </source>
</evidence>
<organism evidence="9 10">
    <name type="scientific">Lentinula detonsa</name>
    <dbReference type="NCBI Taxonomy" id="2804962"/>
    <lineage>
        <taxon>Eukaryota</taxon>
        <taxon>Fungi</taxon>
        <taxon>Dikarya</taxon>
        <taxon>Basidiomycota</taxon>
        <taxon>Agaricomycotina</taxon>
        <taxon>Agaricomycetes</taxon>
        <taxon>Agaricomycetidae</taxon>
        <taxon>Agaricales</taxon>
        <taxon>Marasmiineae</taxon>
        <taxon>Omphalotaceae</taxon>
        <taxon>Lentinula</taxon>
    </lineage>
</organism>
<feature type="region of interest" description="Disordered" evidence="6">
    <location>
        <begin position="1"/>
        <end position="34"/>
    </location>
</feature>
<evidence type="ECO:0000259" key="8">
    <source>
        <dbReference type="PROSITE" id="PS50850"/>
    </source>
</evidence>
<dbReference type="Pfam" id="PF07690">
    <property type="entry name" value="MFS_1"/>
    <property type="match status" value="1"/>
</dbReference>
<dbReference type="EMBL" id="JANVFU010000001">
    <property type="protein sequence ID" value="KAJ3751180.1"/>
    <property type="molecule type" value="Genomic_DNA"/>
</dbReference>
<feature type="transmembrane region" description="Helical" evidence="7">
    <location>
        <begin position="408"/>
        <end position="427"/>
    </location>
</feature>
<proteinExistence type="predicted"/>
<evidence type="ECO:0000256" key="3">
    <source>
        <dbReference type="ARBA" id="ARBA00022692"/>
    </source>
</evidence>
<feature type="transmembrane region" description="Helical" evidence="7">
    <location>
        <begin position="448"/>
        <end position="465"/>
    </location>
</feature>
<dbReference type="GO" id="GO:0022857">
    <property type="term" value="F:transmembrane transporter activity"/>
    <property type="evidence" value="ECO:0007669"/>
    <property type="project" value="InterPro"/>
</dbReference>
<feature type="domain" description="Major facilitator superfamily (MFS) profile" evidence="8">
    <location>
        <begin position="46"/>
        <end position="509"/>
    </location>
</feature>
<feature type="transmembrane region" description="Helical" evidence="7">
    <location>
        <begin position="85"/>
        <end position="107"/>
    </location>
</feature>
<comment type="subcellular location">
    <subcellularLocation>
        <location evidence="1">Membrane</location>
        <topology evidence="1">Multi-pass membrane protein</topology>
    </subcellularLocation>
</comment>
<keyword evidence="5 7" id="KW-0472">Membrane</keyword>
<dbReference type="PANTHER" id="PTHR23504">
    <property type="entry name" value="MAJOR FACILITATOR SUPERFAMILY DOMAIN-CONTAINING PROTEIN 10"/>
    <property type="match status" value="1"/>
</dbReference>
<feature type="transmembrane region" description="Helical" evidence="7">
    <location>
        <begin position="368"/>
        <end position="388"/>
    </location>
</feature>
<dbReference type="Proteomes" id="UP001142393">
    <property type="component" value="Unassembled WGS sequence"/>
</dbReference>
<evidence type="ECO:0000256" key="6">
    <source>
        <dbReference type="SAM" id="MobiDB-lite"/>
    </source>
</evidence>
<gene>
    <name evidence="9" type="ORF">DFH05DRAFT_1387966</name>
</gene>